<dbReference type="RefSeq" id="WP_267639027.1">
    <property type="nucleotide sequence ID" value="NZ_JAODIY010000047.1"/>
</dbReference>
<comment type="caution">
    <text evidence="5">The sequence shown here is derived from an EMBL/GenBank/DDBJ whole genome shotgun (WGS) entry which is preliminary data.</text>
</comment>
<name>A0ABD5X8X5_9EURY</name>
<feature type="domain" description="HTH bat-type" evidence="3">
    <location>
        <begin position="155"/>
        <end position="206"/>
    </location>
</feature>
<proteinExistence type="predicted"/>
<reference evidence="5 6" key="1">
    <citation type="journal article" date="2014" name="Int. J. Syst. Evol. Microbiol.">
        <title>Complete genome sequence of Corynebacterium casei LMG S-19264T (=DSM 44701T), isolated from a smear-ripened cheese.</title>
        <authorList>
            <consortium name="US DOE Joint Genome Institute (JGI-PGF)"/>
            <person name="Walter F."/>
            <person name="Albersmeier A."/>
            <person name="Kalinowski J."/>
            <person name="Ruckert C."/>
        </authorList>
    </citation>
    <scope>NUCLEOTIDE SEQUENCE [LARGE SCALE GENOMIC DNA]</scope>
    <source>
        <strain evidence="5 6">CGMCC 4.7215</strain>
    </source>
</reference>
<sequence length="211" mass="24223">MRYATIRLHPKETFHPVLRKLARAPDIRRRAIHSVKLLDDGTITLLAKLDGRVDTYREIMEETPEVLTYAATDSGHCYSQVEPTDDIRRILERRNEGDFIIKMPMEYTDDGWLQATIIGEEKALQEVPEKLGWMEMELISTGPYTPETTEVFADLTDRQREVLETALELGYYETPREATLKDIAAELGVDHGTAGNHIQRIESKVFSKYVL</sequence>
<dbReference type="InterPro" id="IPR016032">
    <property type="entry name" value="Sig_transdc_resp-reg_C-effctor"/>
</dbReference>
<dbReference type="Gene3D" id="1.10.10.10">
    <property type="entry name" value="Winged helix-like DNA-binding domain superfamily/Winged helix DNA-binding domain"/>
    <property type="match status" value="1"/>
</dbReference>
<evidence type="ECO:0000313" key="5">
    <source>
        <dbReference type="EMBL" id="MFC7126034.1"/>
    </source>
</evidence>
<dbReference type="PANTHER" id="PTHR34236">
    <property type="entry name" value="DIMETHYL SULFOXIDE REDUCTASE TRANSCRIPTIONAL ACTIVATOR"/>
    <property type="match status" value="1"/>
</dbReference>
<accession>A0ABD5X8X5</accession>
<protein>
    <submittedName>
        <fullName evidence="5">Helix-turn-helix domain-containing protein</fullName>
    </submittedName>
</protein>
<evidence type="ECO:0000259" key="4">
    <source>
        <dbReference type="Pfam" id="PF24278"/>
    </source>
</evidence>
<dbReference type="AlphaFoldDB" id="A0ABD5X8X5"/>
<evidence type="ECO:0000313" key="6">
    <source>
        <dbReference type="Proteomes" id="UP001596414"/>
    </source>
</evidence>
<dbReference type="Proteomes" id="UP001596414">
    <property type="component" value="Unassembled WGS sequence"/>
</dbReference>
<evidence type="ECO:0000259" key="3">
    <source>
        <dbReference type="Pfam" id="PF04967"/>
    </source>
</evidence>
<evidence type="ECO:0000256" key="2">
    <source>
        <dbReference type="ARBA" id="ARBA00023163"/>
    </source>
</evidence>
<dbReference type="InterPro" id="IPR056493">
    <property type="entry name" value="HVO_0513_N"/>
</dbReference>
<keyword evidence="2" id="KW-0804">Transcription</keyword>
<feature type="domain" description="HVO-0513-like N-terminal" evidence="4">
    <location>
        <begin position="15"/>
        <end position="144"/>
    </location>
</feature>
<dbReference type="InterPro" id="IPR036388">
    <property type="entry name" value="WH-like_DNA-bd_sf"/>
</dbReference>
<organism evidence="5 6">
    <name type="scientific">Halovenus rubra</name>
    <dbReference type="NCBI Taxonomy" id="869890"/>
    <lineage>
        <taxon>Archaea</taxon>
        <taxon>Methanobacteriati</taxon>
        <taxon>Methanobacteriota</taxon>
        <taxon>Stenosarchaea group</taxon>
        <taxon>Halobacteria</taxon>
        <taxon>Halobacteriales</taxon>
        <taxon>Haloarculaceae</taxon>
        <taxon>Halovenus</taxon>
    </lineage>
</organism>
<gene>
    <name evidence="5" type="ORF">ACFQJ7_08290</name>
</gene>
<dbReference type="InterPro" id="IPR007050">
    <property type="entry name" value="HTH_bacterioopsin"/>
</dbReference>
<dbReference type="PANTHER" id="PTHR34236:SF1">
    <property type="entry name" value="DIMETHYL SULFOXIDE REDUCTASE TRANSCRIPTIONAL ACTIVATOR"/>
    <property type="match status" value="1"/>
</dbReference>
<keyword evidence="1" id="KW-0805">Transcription regulation</keyword>
<dbReference type="EMBL" id="JBHSZQ010000014">
    <property type="protein sequence ID" value="MFC7126034.1"/>
    <property type="molecule type" value="Genomic_DNA"/>
</dbReference>
<evidence type="ECO:0000256" key="1">
    <source>
        <dbReference type="ARBA" id="ARBA00023015"/>
    </source>
</evidence>
<dbReference type="Pfam" id="PF24278">
    <property type="entry name" value="HVO_0513_N"/>
    <property type="match status" value="1"/>
</dbReference>
<dbReference type="SUPFAM" id="SSF46894">
    <property type="entry name" value="C-terminal effector domain of the bipartite response regulators"/>
    <property type="match status" value="1"/>
</dbReference>
<dbReference type="Pfam" id="PF04967">
    <property type="entry name" value="HTH_10"/>
    <property type="match status" value="1"/>
</dbReference>